<reference evidence="1 2" key="1">
    <citation type="submission" date="2014-07" db="EMBL/GenBank/DDBJ databases">
        <title>Methanogenic archaea and the global carbon cycle.</title>
        <authorList>
            <person name="Henriksen J.R."/>
            <person name="Luke J."/>
            <person name="Reinhart S."/>
            <person name="Benedict M.N."/>
            <person name="Youngblut N.D."/>
            <person name="Metcalf M.E."/>
            <person name="Whitaker R.J."/>
            <person name="Metcalf W.W."/>
        </authorList>
    </citation>
    <scope>NUCLEOTIDE SEQUENCE [LARGE SCALE GENOMIC DNA]</scope>
    <source>
        <strain evidence="1 2">Wiesmoor</strain>
    </source>
</reference>
<proteinExistence type="predicted"/>
<gene>
    <name evidence="1" type="ORF">MSBRW_2500</name>
</gene>
<accession>A0A0E3QN28</accession>
<organism evidence="1 2">
    <name type="scientific">Methanosarcina barkeri str. Wiesmoor</name>
    <dbReference type="NCBI Taxonomy" id="1434109"/>
    <lineage>
        <taxon>Archaea</taxon>
        <taxon>Methanobacteriati</taxon>
        <taxon>Methanobacteriota</taxon>
        <taxon>Stenosarchaea group</taxon>
        <taxon>Methanomicrobia</taxon>
        <taxon>Methanosarcinales</taxon>
        <taxon>Methanosarcinaceae</taxon>
        <taxon>Methanosarcina</taxon>
    </lineage>
</organism>
<dbReference type="EMBL" id="CP009526">
    <property type="protein sequence ID" value="AKB51753.1"/>
    <property type="molecule type" value="Genomic_DNA"/>
</dbReference>
<dbReference type="Proteomes" id="UP000033038">
    <property type="component" value="Chromosome"/>
</dbReference>
<dbReference type="SUPFAM" id="SSF52540">
    <property type="entry name" value="P-loop containing nucleoside triphosphate hydrolases"/>
    <property type="match status" value="1"/>
</dbReference>
<dbReference type="HOGENOM" id="CLU_929421_0_0_2"/>
<dbReference type="KEGG" id="mbw:MSBRW_2500"/>
<dbReference type="GeneID" id="24824053"/>
<evidence type="ECO:0000313" key="2">
    <source>
        <dbReference type="Proteomes" id="UP000033038"/>
    </source>
</evidence>
<dbReference type="RefSeq" id="WP_011307217.1">
    <property type="nucleotide sequence ID" value="NZ_CP009526.1"/>
</dbReference>
<dbReference type="PATRIC" id="fig|1434109.4.peg.3235"/>
<dbReference type="AlphaFoldDB" id="A0A0E3QN28"/>
<dbReference type="InterPro" id="IPR027417">
    <property type="entry name" value="P-loop_NTPase"/>
</dbReference>
<dbReference type="Gene3D" id="3.40.50.300">
    <property type="entry name" value="P-loop containing nucleotide triphosphate hydrolases"/>
    <property type="match status" value="1"/>
</dbReference>
<name>A0A0E3QN28_METBA</name>
<sequence>MNSWEEKLFKEFILSPGQHGLENGNTGSGKTTLMFWLVDGFLQARNKLPASQWETLVWFDRGKSSEILQLSRMAPVRLLIPESCNIEINFFEDENGEEVQHYEIEKIYFQDPKEVWNLLDRDHINVLCLQRFILHPSLVAPTTAKLFESLILKAMNYDLKPAGYTYSQLKGKNPRVAIFLDELNNIAPSRGQGFSGDQQAGAILQHNAEQLRSQNVRLVASSHGWRKLRPGIRSSFQFLISLRGANYPSSEQPKLYRFNRLFEKLEPGQAIISFPSKTFTDKIRIPWYGKGEDLGYIRYIGHLEPEHKPRTQKSSIGLEDLVTALKAVVSQ</sequence>
<evidence type="ECO:0000313" key="1">
    <source>
        <dbReference type="EMBL" id="AKB51753.1"/>
    </source>
</evidence>
<protein>
    <submittedName>
        <fullName evidence="1">Uncharacterized protein</fullName>
    </submittedName>
</protein>